<name>A0A3B3V896_9TELE</name>
<accession>A0A3B3V896</accession>
<keyword evidence="2" id="KW-1185">Reference proteome</keyword>
<reference evidence="1" key="2">
    <citation type="submission" date="2025-09" db="UniProtKB">
        <authorList>
            <consortium name="Ensembl"/>
        </authorList>
    </citation>
    <scope>IDENTIFICATION</scope>
</reference>
<dbReference type="Proteomes" id="UP000261500">
    <property type="component" value="Unplaced"/>
</dbReference>
<protein>
    <recommendedName>
        <fullName evidence="3">UPAR/Ly6 domain-containing protein</fullName>
    </recommendedName>
</protein>
<sequence>MNGHAKNKINWTIAKDQNYTLRCNLCFSWYSELCNPTSIQTCPVGQDAYGAVNLTRPVQRSFRQCMNMAVCRGFITTPGVYAICCSTDLCN</sequence>
<dbReference type="SUPFAM" id="SSF57302">
    <property type="entry name" value="Snake toxin-like"/>
    <property type="match status" value="1"/>
</dbReference>
<evidence type="ECO:0000313" key="1">
    <source>
        <dbReference type="Ensembl" id="ENSPLAP00000021162.1"/>
    </source>
</evidence>
<dbReference type="GeneTree" id="ENSGT01020000230582"/>
<organism evidence="1 2">
    <name type="scientific">Poecilia latipinna</name>
    <name type="common">sailfin molly</name>
    <dbReference type="NCBI Taxonomy" id="48699"/>
    <lineage>
        <taxon>Eukaryota</taxon>
        <taxon>Metazoa</taxon>
        <taxon>Chordata</taxon>
        <taxon>Craniata</taxon>
        <taxon>Vertebrata</taxon>
        <taxon>Euteleostomi</taxon>
        <taxon>Actinopterygii</taxon>
        <taxon>Neopterygii</taxon>
        <taxon>Teleostei</taxon>
        <taxon>Neoteleostei</taxon>
        <taxon>Acanthomorphata</taxon>
        <taxon>Ovalentaria</taxon>
        <taxon>Atherinomorphae</taxon>
        <taxon>Cyprinodontiformes</taxon>
        <taxon>Poeciliidae</taxon>
        <taxon>Poeciliinae</taxon>
        <taxon>Poecilia</taxon>
    </lineage>
</organism>
<dbReference type="InterPro" id="IPR045860">
    <property type="entry name" value="Snake_toxin-like_sf"/>
</dbReference>
<evidence type="ECO:0008006" key="3">
    <source>
        <dbReference type="Google" id="ProtNLM"/>
    </source>
</evidence>
<dbReference type="AlphaFoldDB" id="A0A3B3V896"/>
<proteinExistence type="predicted"/>
<evidence type="ECO:0000313" key="2">
    <source>
        <dbReference type="Proteomes" id="UP000261500"/>
    </source>
</evidence>
<reference evidence="1" key="1">
    <citation type="submission" date="2025-08" db="UniProtKB">
        <authorList>
            <consortium name="Ensembl"/>
        </authorList>
    </citation>
    <scope>IDENTIFICATION</scope>
</reference>
<dbReference type="Ensembl" id="ENSPLAT00000011677.1">
    <property type="protein sequence ID" value="ENSPLAP00000021162.1"/>
    <property type="gene ID" value="ENSPLAG00000004689.1"/>
</dbReference>